<proteinExistence type="predicted"/>
<feature type="transmembrane region" description="Helical" evidence="1">
    <location>
        <begin position="12"/>
        <end position="30"/>
    </location>
</feature>
<evidence type="ECO:0000313" key="3">
    <source>
        <dbReference type="Proteomes" id="UP000326452"/>
    </source>
</evidence>
<dbReference type="EMBL" id="CABVJC010000002">
    <property type="protein sequence ID" value="VVP91851.1"/>
    <property type="molecule type" value="Genomic_DNA"/>
</dbReference>
<keyword evidence="1" id="KW-1133">Transmembrane helix</keyword>
<reference evidence="2 3" key="1">
    <citation type="submission" date="2019-09" db="EMBL/GenBank/DDBJ databases">
        <authorList>
            <person name="Chandra G."/>
            <person name="Truman W A."/>
        </authorList>
    </citation>
    <scope>NUCLEOTIDE SEQUENCE [LARGE SCALE GENOMIC DNA]</scope>
    <source>
        <strain evidence="2">PS941</strain>
    </source>
</reference>
<gene>
    <name evidence="2" type="ORF">PS941_01764</name>
</gene>
<accession>A0A5E7SYI3</accession>
<dbReference type="RefSeq" id="WP_224789315.1">
    <property type="nucleotide sequence ID" value="NZ_CABVJC010000002.1"/>
</dbReference>
<organism evidence="2 3">
    <name type="scientific">Pseudomonas fluorescens</name>
    <dbReference type="NCBI Taxonomy" id="294"/>
    <lineage>
        <taxon>Bacteria</taxon>
        <taxon>Pseudomonadati</taxon>
        <taxon>Pseudomonadota</taxon>
        <taxon>Gammaproteobacteria</taxon>
        <taxon>Pseudomonadales</taxon>
        <taxon>Pseudomonadaceae</taxon>
        <taxon>Pseudomonas</taxon>
    </lineage>
</organism>
<keyword evidence="1" id="KW-0472">Membrane</keyword>
<keyword evidence="1" id="KW-0812">Transmembrane</keyword>
<dbReference type="AlphaFoldDB" id="A0A5E7SYI3"/>
<dbReference type="Proteomes" id="UP000326452">
    <property type="component" value="Unassembled WGS sequence"/>
</dbReference>
<sequence>MTTSANKPKRHFWRWAVALLLAPIVFWYVATPQVSFHFSEKGQGRLGYILNVQHDISKGEIYPGEVTGGAGHIFPNSQFFMEFDWNNGGKSHCIRVKPMWPNTDVYIGEDGAIDSRTDGKAIDACGPFPE</sequence>
<evidence type="ECO:0000313" key="2">
    <source>
        <dbReference type="EMBL" id="VVP91851.1"/>
    </source>
</evidence>
<evidence type="ECO:0008006" key="4">
    <source>
        <dbReference type="Google" id="ProtNLM"/>
    </source>
</evidence>
<evidence type="ECO:0000256" key="1">
    <source>
        <dbReference type="SAM" id="Phobius"/>
    </source>
</evidence>
<protein>
    <recommendedName>
        <fullName evidence="4">DUF3304 domain-containing protein</fullName>
    </recommendedName>
</protein>
<name>A0A5E7SYI3_PSEFL</name>